<comment type="caution">
    <text evidence="2">The sequence shown here is derived from an EMBL/GenBank/DDBJ whole genome shotgun (WGS) entry which is preliminary data.</text>
</comment>
<keyword evidence="1" id="KW-0812">Transmembrane</keyword>
<feature type="transmembrane region" description="Helical" evidence="1">
    <location>
        <begin position="35"/>
        <end position="52"/>
    </location>
</feature>
<gene>
    <name evidence="2" type="ORF">GCM10011514_45850</name>
</gene>
<name>A0A917DX05_9BACT</name>
<protein>
    <submittedName>
        <fullName evidence="2">Uncharacterized protein</fullName>
    </submittedName>
</protein>
<keyword evidence="1" id="KW-1133">Transmembrane helix</keyword>
<dbReference type="AlphaFoldDB" id="A0A917DX05"/>
<evidence type="ECO:0000313" key="3">
    <source>
        <dbReference type="Proteomes" id="UP000609064"/>
    </source>
</evidence>
<keyword evidence="1" id="KW-0472">Membrane</keyword>
<accession>A0A917DX05</accession>
<dbReference type="Proteomes" id="UP000609064">
    <property type="component" value="Unassembled WGS sequence"/>
</dbReference>
<proteinExistence type="predicted"/>
<sequence>MYKVCTEGLTENADKSIFYLGSQPINSNLMKKPNVFYFLISLSLIALLASCGEKKAQKTENKADSPAIHTLIFIDKTASVDVSKPFVAQKYQQALNSIIEENVRKSGDKFEIYYIHENTAKGRCLSLTCRTEMEDTEGMNATDLEAIKTSYDLSIRKERTFVIKQALARLNAQNDNASNRETNILASIPVIAKASESGAVVKVYYLSDMVESVKNGRDFQIKPPKDDSEAEAWAKADAEKYKDLALNGPDVSMILPFEPTSSIKENNPTITFYWSKLFENLGVMSVQEL</sequence>
<evidence type="ECO:0000313" key="2">
    <source>
        <dbReference type="EMBL" id="GGD76772.1"/>
    </source>
</evidence>
<reference evidence="2" key="1">
    <citation type="journal article" date="2014" name="Int. J. Syst. Evol. Microbiol.">
        <title>Complete genome sequence of Corynebacterium casei LMG S-19264T (=DSM 44701T), isolated from a smear-ripened cheese.</title>
        <authorList>
            <consortium name="US DOE Joint Genome Institute (JGI-PGF)"/>
            <person name="Walter F."/>
            <person name="Albersmeier A."/>
            <person name="Kalinowski J."/>
            <person name="Ruckert C."/>
        </authorList>
    </citation>
    <scope>NUCLEOTIDE SEQUENCE</scope>
    <source>
        <strain evidence="2">CGMCC 1.15958</strain>
    </source>
</reference>
<dbReference type="EMBL" id="BMKK01000012">
    <property type="protein sequence ID" value="GGD76772.1"/>
    <property type="molecule type" value="Genomic_DNA"/>
</dbReference>
<reference evidence="2" key="2">
    <citation type="submission" date="2020-09" db="EMBL/GenBank/DDBJ databases">
        <authorList>
            <person name="Sun Q."/>
            <person name="Zhou Y."/>
        </authorList>
    </citation>
    <scope>NUCLEOTIDE SEQUENCE</scope>
    <source>
        <strain evidence="2">CGMCC 1.15958</strain>
    </source>
</reference>
<evidence type="ECO:0000256" key="1">
    <source>
        <dbReference type="SAM" id="Phobius"/>
    </source>
</evidence>
<keyword evidence="3" id="KW-1185">Reference proteome</keyword>
<organism evidence="2 3">
    <name type="scientific">Emticicia aquatilis</name>
    <dbReference type="NCBI Taxonomy" id="1537369"/>
    <lineage>
        <taxon>Bacteria</taxon>
        <taxon>Pseudomonadati</taxon>
        <taxon>Bacteroidota</taxon>
        <taxon>Cytophagia</taxon>
        <taxon>Cytophagales</taxon>
        <taxon>Leadbetterellaceae</taxon>
        <taxon>Emticicia</taxon>
    </lineage>
</organism>
<dbReference type="RefSeq" id="WP_229250852.1">
    <property type="nucleotide sequence ID" value="NZ_BMKK01000012.1"/>
</dbReference>